<dbReference type="AlphaFoldDB" id="A0A9P4UWJ5"/>
<evidence type="ECO:0000313" key="2">
    <source>
        <dbReference type="Proteomes" id="UP000799444"/>
    </source>
</evidence>
<evidence type="ECO:0000313" key="1">
    <source>
        <dbReference type="EMBL" id="KAF2727873.1"/>
    </source>
</evidence>
<protein>
    <submittedName>
        <fullName evidence="1">Uncharacterized protein</fullName>
    </submittedName>
</protein>
<keyword evidence="2" id="KW-1185">Reference proteome</keyword>
<sequence>MPRNSKITVELIDKRFAPYLPPPMEIKSNQSNIIEISRRLLPTITSVISQHQWITIDILNWYLPTYSSYHPTVIISARDTLDDLWWSTTLPNIRRIIKEAGSSLEVVLLFLDCLDISVTPPTEYHPADLSMKNHFYDKQVAPGTSCGLMGSNTSGTLGGFMVVEKGGEQIQLGLTNCHVLLQDTKLNLKSTIRPCTTLEELNVVSPSDVDHEVVTCEIQGCIADESERLEELEQAYGEEELPQSVKNRMERHRIKLKPKQSDLNKVMSHDRLLGTIFATSGFTTWPPADQTNTSSPISWGLDWCLIRLGDKVRLSNLSESLPEDVEIKRIPISFWARVDPAKTYAVIKRGRTTAWTKGVISAIDSSINPGNGLHQLRRGESTIFHDTINPFFMDKTVMMHTIVSTSKGNPHFIQKGDSGSTVLLNEKAEGPQKIPPGTTLGMVFATNRLVTYMIPMEIVIKSIESVTGGKVVQPQEWTSPI</sequence>
<name>A0A9P4UWJ5_9PLEO</name>
<dbReference type="OrthoDB" id="5351220at2759"/>
<organism evidence="1 2">
    <name type="scientific">Polyplosphaeria fusca</name>
    <dbReference type="NCBI Taxonomy" id="682080"/>
    <lineage>
        <taxon>Eukaryota</taxon>
        <taxon>Fungi</taxon>
        <taxon>Dikarya</taxon>
        <taxon>Ascomycota</taxon>
        <taxon>Pezizomycotina</taxon>
        <taxon>Dothideomycetes</taxon>
        <taxon>Pleosporomycetidae</taxon>
        <taxon>Pleosporales</taxon>
        <taxon>Tetraplosphaeriaceae</taxon>
        <taxon>Polyplosphaeria</taxon>
    </lineage>
</organism>
<proteinExistence type="predicted"/>
<gene>
    <name evidence="1" type="ORF">EJ04DRAFT_570004</name>
</gene>
<dbReference type="Proteomes" id="UP000799444">
    <property type="component" value="Unassembled WGS sequence"/>
</dbReference>
<comment type="caution">
    <text evidence="1">The sequence shown here is derived from an EMBL/GenBank/DDBJ whole genome shotgun (WGS) entry which is preliminary data.</text>
</comment>
<accession>A0A9P4UWJ5</accession>
<dbReference type="EMBL" id="ML996307">
    <property type="protein sequence ID" value="KAF2727873.1"/>
    <property type="molecule type" value="Genomic_DNA"/>
</dbReference>
<reference evidence="1" key="1">
    <citation type="journal article" date="2020" name="Stud. Mycol.">
        <title>101 Dothideomycetes genomes: a test case for predicting lifestyles and emergence of pathogens.</title>
        <authorList>
            <person name="Haridas S."/>
            <person name="Albert R."/>
            <person name="Binder M."/>
            <person name="Bloem J."/>
            <person name="Labutti K."/>
            <person name="Salamov A."/>
            <person name="Andreopoulos B."/>
            <person name="Baker S."/>
            <person name="Barry K."/>
            <person name="Bills G."/>
            <person name="Bluhm B."/>
            <person name="Cannon C."/>
            <person name="Castanera R."/>
            <person name="Culley D."/>
            <person name="Daum C."/>
            <person name="Ezra D."/>
            <person name="Gonzalez J."/>
            <person name="Henrissat B."/>
            <person name="Kuo A."/>
            <person name="Liang C."/>
            <person name="Lipzen A."/>
            <person name="Lutzoni F."/>
            <person name="Magnuson J."/>
            <person name="Mondo S."/>
            <person name="Nolan M."/>
            <person name="Ohm R."/>
            <person name="Pangilinan J."/>
            <person name="Park H.-J."/>
            <person name="Ramirez L."/>
            <person name="Alfaro M."/>
            <person name="Sun H."/>
            <person name="Tritt A."/>
            <person name="Yoshinaga Y."/>
            <person name="Zwiers L.-H."/>
            <person name="Turgeon B."/>
            <person name="Goodwin S."/>
            <person name="Spatafora J."/>
            <person name="Crous P."/>
            <person name="Grigoriev I."/>
        </authorList>
    </citation>
    <scope>NUCLEOTIDE SEQUENCE</scope>
    <source>
        <strain evidence="1">CBS 125425</strain>
    </source>
</reference>